<keyword evidence="3" id="KW-1185">Reference proteome</keyword>
<evidence type="ECO:0000256" key="1">
    <source>
        <dbReference type="SAM" id="MobiDB-lite"/>
    </source>
</evidence>
<organism evidence="2 3">
    <name type="scientific">Ostreobium quekettii</name>
    <dbReference type="NCBI Taxonomy" id="121088"/>
    <lineage>
        <taxon>Eukaryota</taxon>
        <taxon>Viridiplantae</taxon>
        <taxon>Chlorophyta</taxon>
        <taxon>core chlorophytes</taxon>
        <taxon>Ulvophyceae</taxon>
        <taxon>TCBD clade</taxon>
        <taxon>Bryopsidales</taxon>
        <taxon>Ostreobineae</taxon>
        <taxon>Ostreobiaceae</taxon>
        <taxon>Ostreobium</taxon>
    </lineage>
</organism>
<reference evidence="2" key="1">
    <citation type="submission" date="2020-12" db="EMBL/GenBank/DDBJ databases">
        <authorList>
            <person name="Iha C."/>
        </authorList>
    </citation>
    <scope>NUCLEOTIDE SEQUENCE</scope>
</reference>
<feature type="region of interest" description="Disordered" evidence="1">
    <location>
        <begin position="22"/>
        <end position="50"/>
    </location>
</feature>
<gene>
    <name evidence="2" type="ORF">OSTQU699_LOCUS3600</name>
</gene>
<evidence type="ECO:0000313" key="2">
    <source>
        <dbReference type="EMBL" id="CAD7698239.1"/>
    </source>
</evidence>
<dbReference type="AlphaFoldDB" id="A0A8S1IVZ8"/>
<sequence>MERATGHTNWLEYHVSKQDTAMPEATWDADRASRGESAAEVAGADAGYPCDPAPAGVKAIPGAEMSRTVHGAGGLPPFRSRTAHRRRTHCMSIFCEIDL</sequence>
<dbReference type="Proteomes" id="UP000708148">
    <property type="component" value="Unassembled WGS sequence"/>
</dbReference>
<name>A0A8S1IVZ8_9CHLO</name>
<proteinExistence type="predicted"/>
<comment type="caution">
    <text evidence="2">The sequence shown here is derived from an EMBL/GenBank/DDBJ whole genome shotgun (WGS) entry which is preliminary data.</text>
</comment>
<accession>A0A8S1IVZ8</accession>
<dbReference type="EMBL" id="CAJHUC010000792">
    <property type="protein sequence ID" value="CAD7698239.1"/>
    <property type="molecule type" value="Genomic_DNA"/>
</dbReference>
<protein>
    <submittedName>
        <fullName evidence="2">Uncharacterized protein</fullName>
    </submittedName>
</protein>
<evidence type="ECO:0000313" key="3">
    <source>
        <dbReference type="Proteomes" id="UP000708148"/>
    </source>
</evidence>